<evidence type="ECO:0000313" key="4">
    <source>
        <dbReference type="Proteomes" id="UP001151760"/>
    </source>
</evidence>
<keyword evidence="3" id="KW-0695">RNA-directed DNA polymerase</keyword>
<feature type="region of interest" description="Disordered" evidence="1">
    <location>
        <begin position="82"/>
        <end position="157"/>
    </location>
</feature>
<gene>
    <name evidence="3" type="ORF">Tco_1044372</name>
</gene>
<dbReference type="PANTHER" id="PTHR33223">
    <property type="entry name" value="CCHC-TYPE DOMAIN-CONTAINING PROTEIN"/>
    <property type="match status" value="1"/>
</dbReference>
<protein>
    <submittedName>
        <fullName evidence="3">Reverse transcriptase domain-containing protein</fullName>
    </submittedName>
</protein>
<dbReference type="Pfam" id="PF03732">
    <property type="entry name" value="Retrotrans_gag"/>
    <property type="match status" value="1"/>
</dbReference>
<feature type="compositionally biased region" description="Polar residues" evidence="1">
    <location>
        <begin position="148"/>
        <end position="157"/>
    </location>
</feature>
<name>A0ABQ5GRX2_9ASTR</name>
<sequence length="408" mass="46517">MTPPPGFSTLTPLPGPNASELPPITASTFTARTPENVSFTNRASTSNNPKANYEVLESILRERKRQRRNEDLHTELEYISEEYDEEREMEPRPTRAREAIPMSQAASSRVRRQRGRVVEIEDAPDREGSRVKRNDEEGRPLGQRAKDNGSQGMNLPPNSLPFIFGRSEKASAGSGISVSHGLVHPSGVFPNSYPFNAQPMYPLPNAPVYPNQAPSGLFADYIDYVTPFVRWIEDYPLLDGLKLPSHVGSYDGKGDPDNFMHLFEGAIRMQKWAMPVACHMFTYTLKDFARIWWNGQKTGSILNYEDLNAKFRSHFSQQKKFTKTHLAVHNIKQKEGESTRAFVTRYTEDTLQILGLHEEQLISRFVHGLQKRSLVEFLSTDLPTTYKDLMEKTYTWSEAKEVDQWNSE</sequence>
<organism evidence="3 4">
    <name type="scientific">Tanacetum coccineum</name>
    <dbReference type="NCBI Taxonomy" id="301880"/>
    <lineage>
        <taxon>Eukaryota</taxon>
        <taxon>Viridiplantae</taxon>
        <taxon>Streptophyta</taxon>
        <taxon>Embryophyta</taxon>
        <taxon>Tracheophyta</taxon>
        <taxon>Spermatophyta</taxon>
        <taxon>Magnoliopsida</taxon>
        <taxon>eudicotyledons</taxon>
        <taxon>Gunneridae</taxon>
        <taxon>Pentapetalae</taxon>
        <taxon>asterids</taxon>
        <taxon>campanulids</taxon>
        <taxon>Asterales</taxon>
        <taxon>Asteraceae</taxon>
        <taxon>Asteroideae</taxon>
        <taxon>Anthemideae</taxon>
        <taxon>Anthemidinae</taxon>
        <taxon>Tanacetum</taxon>
    </lineage>
</organism>
<dbReference type="InterPro" id="IPR005162">
    <property type="entry name" value="Retrotrans_gag_dom"/>
</dbReference>
<comment type="caution">
    <text evidence="3">The sequence shown here is derived from an EMBL/GenBank/DDBJ whole genome shotgun (WGS) entry which is preliminary data.</text>
</comment>
<reference evidence="3" key="1">
    <citation type="journal article" date="2022" name="Int. J. Mol. Sci.">
        <title>Draft Genome of Tanacetum Coccineum: Genomic Comparison of Closely Related Tanacetum-Family Plants.</title>
        <authorList>
            <person name="Yamashiro T."/>
            <person name="Shiraishi A."/>
            <person name="Nakayama K."/>
            <person name="Satake H."/>
        </authorList>
    </citation>
    <scope>NUCLEOTIDE SEQUENCE</scope>
</reference>
<evidence type="ECO:0000313" key="3">
    <source>
        <dbReference type="EMBL" id="GJT77647.1"/>
    </source>
</evidence>
<keyword evidence="4" id="KW-1185">Reference proteome</keyword>
<proteinExistence type="predicted"/>
<feature type="domain" description="Retrotransposon gag" evidence="2">
    <location>
        <begin position="280"/>
        <end position="370"/>
    </location>
</feature>
<feature type="compositionally biased region" description="Polar residues" evidence="1">
    <location>
        <begin position="25"/>
        <end position="50"/>
    </location>
</feature>
<keyword evidence="3" id="KW-0548">Nucleotidyltransferase</keyword>
<feature type="compositionally biased region" description="Basic and acidic residues" evidence="1">
    <location>
        <begin position="89"/>
        <end position="98"/>
    </location>
</feature>
<feature type="region of interest" description="Disordered" evidence="1">
    <location>
        <begin position="1"/>
        <end position="50"/>
    </location>
</feature>
<dbReference type="Proteomes" id="UP001151760">
    <property type="component" value="Unassembled WGS sequence"/>
</dbReference>
<evidence type="ECO:0000256" key="1">
    <source>
        <dbReference type="SAM" id="MobiDB-lite"/>
    </source>
</evidence>
<evidence type="ECO:0000259" key="2">
    <source>
        <dbReference type="Pfam" id="PF03732"/>
    </source>
</evidence>
<keyword evidence="3" id="KW-0808">Transferase</keyword>
<dbReference type="PANTHER" id="PTHR33223:SF11">
    <property type="entry name" value="ELEMENT PROTEIN, PUTATIVE-RELATED"/>
    <property type="match status" value="1"/>
</dbReference>
<accession>A0ABQ5GRX2</accession>
<dbReference type="GO" id="GO:0003964">
    <property type="term" value="F:RNA-directed DNA polymerase activity"/>
    <property type="evidence" value="ECO:0007669"/>
    <property type="project" value="UniProtKB-KW"/>
</dbReference>
<feature type="compositionally biased region" description="Basic and acidic residues" evidence="1">
    <location>
        <begin position="116"/>
        <end position="147"/>
    </location>
</feature>
<dbReference type="EMBL" id="BQNB010018731">
    <property type="protein sequence ID" value="GJT77647.1"/>
    <property type="molecule type" value="Genomic_DNA"/>
</dbReference>
<reference evidence="3" key="2">
    <citation type="submission" date="2022-01" db="EMBL/GenBank/DDBJ databases">
        <authorList>
            <person name="Yamashiro T."/>
            <person name="Shiraishi A."/>
            <person name="Satake H."/>
            <person name="Nakayama K."/>
        </authorList>
    </citation>
    <scope>NUCLEOTIDE SEQUENCE</scope>
</reference>